<reference evidence="5 6" key="1">
    <citation type="submission" date="2011-09" db="EMBL/GenBank/DDBJ databases">
        <title>The draft genome of Treponema saccharophilum DSM 2985.</title>
        <authorList>
            <consortium name="US DOE Joint Genome Institute (JGI-PGF)"/>
            <person name="Lucas S."/>
            <person name="Copeland A."/>
            <person name="Lapidus A."/>
            <person name="Glavina del Rio T."/>
            <person name="Dalin E."/>
            <person name="Tice H."/>
            <person name="Bruce D."/>
            <person name="Goodwin L."/>
            <person name="Pitluck S."/>
            <person name="Peters L."/>
            <person name="Kyrpides N."/>
            <person name="Mavromatis K."/>
            <person name="Ivanova N."/>
            <person name="Markowitz V."/>
            <person name="Cheng J.-F."/>
            <person name="Hugenholtz P."/>
            <person name="Woyke T."/>
            <person name="Wu D."/>
            <person name="Gronow S."/>
            <person name="Wellnitz S."/>
            <person name="Brambilla E."/>
            <person name="Klenk H.-P."/>
            <person name="Eisen J.A."/>
        </authorList>
    </citation>
    <scope>NUCLEOTIDE SEQUENCE [LARGE SCALE GENOMIC DNA]</scope>
    <source>
        <strain evidence="5 6">DSM 2985</strain>
    </source>
</reference>
<evidence type="ECO:0000256" key="2">
    <source>
        <dbReference type="ARBA" id="ARBA00023125"/>
    </source>
</evidence>
<keyword evidence="1" id="KW-0805">Transcription regulation</keyword>
<evidence type="ECO:0000313" key="5">
    <source>
        <dbReference type="EMBL" id="EIC02117.1"/>
    </source>
</evidence>
<dbReference type="GO" id="GO:0003700">
    <property type="term" value="F:DNA-binding transcription factor activity"/>
    <property type="evidence" value="ECO:0007669"/>
    <property type="project" value="InterPro"/>
</dbReference>
<name>H7EK30_9SPIR</name>
<sequence length="118" mass="13078">MSNKIDPVKLEQAQYEFKVCVPIFIALGDTTRQKICLDLAAAGTEGINVADLSGKTILSRPAISHHLKVLKDCGIVEPIKKGTQIFYRLRLKDSLVPMKKLIDTVEEILSEENSAEEP</sequence>
<accession>H7EK30</accession>
<dbReference type="InterPro" id="IPR011991">
    <property type="entry name" value="ArsR-like_HTH"/>
</dbReference>
<dbReference type="AlphaFoldDB" id="H7EK30"/>
<evidence type="ECO:0000256" key="3">
    <source>
        <dbReference type="ARBA" id="ARBA00023163"/>
    </source>
</evidence>
<dbReference type="SMART" id="SM00418">
    <property type="entry name" value="HTH_ARSR"/>
    <property type="match status" value="1"/>
</dbReference>
<dbReference type="PROSITE" id="PS50987">
    <property type="entry name" value="HTH_ARSR_2"/>
    <property type="match status" value="1"/>
</dbReference>
<protein>
    <submittedName>
        <fullName evidence="5">Transcriptional regulator, ArsR family</fullName>
    </submittedName>
</protein>
<dbReference type="InterPro" id="IPR001845">
    <property type="entry name" value="HTH_ArsR_DNA-bd_dom"/>
</dbReference>
<organism evidence="5 6">
    <name type="scientific">Treponema saccharophilum DSM 2985</name>
    <dbReference type="NCBI Taxonomy" id="907348"/>
    <lineage>
        <taxon>Bacteria</taxon>
        <taxon>Pseudomonadati</taxon>
        <taxon>Spirochaetota</taxon>
        <taxon>Spirochaetia</taxon>
        <taxon>Spirochaetales</taxon>
        <taxon>Treponemataceae</taxon>
        <taxon>Treponema</taxon>
    </lineage>
</organism>
<evidence type="ECO:0000259" key="4">
    <source>
        <dbReference type="PROSITE" id="PS50987"/>
    </source>
</evidence>
<gene>
    <name evidence="5" type="ORF">TresaDRAFT_1453</name>
</gene>
<dbReference type="GO" id="GO:0003677">
    <property type="term" value="F:DNA binding"/>
    <property type="evidence" value="ECO:0007669"/>
    <property type="project" value="UniProtKB-KW"/>
</dbReference>
<dbReference type="eggNOG" id="COG0640">
    <property type="taxonomic scope" value="Bacteria"/>
</dbReference>
<dbReference type="Proteomes" id="UP000003571">
    <property type="component" value="Unassembled WGS sequence"/>
</dbReference>
<dbReference type="PATRIC" id="fig|907348.3.peg.1233"/>
<keyword evidence="2" id="KW-0238">DNA-binding</keyword>
<dbReference type="RefSeq" id="WP_002703811.1">
    <property type="nucleotide sequence ID" value="NZ_AGRW01000043.1"/>
</dbReference>
<dbReference type="PANTHER" id="PTHR33154">
    <property type="entry name" value="TRANSCRIPTIONAL REGULATOR, ARSR FAMILY"/>
    <property type="match status" value="1"/>
</dbReference>
<keyword evidence="3" id="KW-0804">Transcription</keyword>
<dbReference type="InterPro" id="IPR036388">
    <property type="entry name" value="WH-like_DNA-bd_sf"/>
</dbReference>
<dbReference type="InterPro" id="IPR051081">
    <property type="entry name" value="HTH_MetalResp_TranReg"/>
</dbReference>
<dbReference type="PRINTS" id="PR00778">
    <property type="entry name" value="HTHARSR"/>
</dbReference>
<dbReference type="SUPFAM" id="SSF46785">
    <property type="entry name" value="Winged helix' DNA-binding domain"/>
    <property type="match status" value="1"/>
</dbReference>
<dbReference type="NCBIfam" id="NF033788">
    <property type="entry name" value="HTH_metalloreg"/>
    <property type="match status" value="1"/>
</dbReference>
<dbReference type="EMBL" id="AGRW01000043">
    <property type="protein sequence ID" value="EIC02117.1"/>
    <property type="molecule type" value="Genomic_DNA"/>
</dbReference>
<evidence type="ECO:0000313" key="6">
    <source>
        <dbReference type="Proteomes" id="UP000003571"/>
    </source>
</evidence>
<dbReference type="STRING" id="907348.TresaDRAFT_1453"/>
<dbReference type="CDD" id="cd00090">
    <property type="entry name" value="HTH_ARSR"/>
    <property type="match status" value="1"/>
</dbReference>
<proteinExistence type="predicted"/>
<dbReference type="PANTHER" id="PTHR33154:SF33">
    <property type="entry name" value="TRANSCRIPTIONAL REPRESSOR SDPR"/>
    <property type="match status" value="1"/>
</dbReference>
<keyword evidence="6" id="KW-1185">Reference proteome</keyword>
<dbReference type="Pfam" id="PF01022">
    <property type="entry name" value="HTH_5"/>
    <property type="match status" value="1"/>
</dbReference>
<comment type="caution">
    <text evidence="5">The sequence shown here is derived from an EMBL/GenBank/DDBJ whole genome shotgun (WGS) entry which is preliminary data.</text>
</comment>
<feature type="domain" description="HTH arsR-type" evidence="4">
    <location>
        <begin position="12"/>
        <end position="109"/>
    </location>
</feature>
<evidence type="ECO:0000256" key="1">
    <source>
        <dbReference type="ARBA" id="ARBA00023015"/>
    </source>
</evidence>
<dbReference type="InterPro" id="IPR036390">
    <property type="entry name" value="WH_DNA-bd_sf"/>
</dbReference>
<dbReference type="OrthoDB" id="9798835at2"/>
<dbReference type="Gene3D" id="1.10.10.10">
    <property type="entry name" value="Winged helix-like DNA-binding domain superfamily/Winged helix DNA-binding domain"/>
    <property type="match status" value="1"/>
</dbReference>